<evidence type="ECO:0000256" key="1">
    <source>
        <dbReference type="SAM" id="MobiDB-lite"/>
    </source>
</evidence>
<accession>A0A6A6JCY9</accession>
<keyword evidence="3" id="KW-1185">Reference proteome</keyword>
<dbReference type="EMBL" id="ML986502">
    <property type="protein sequence ID" value="KAF2274490.1"/>
    <property type="molecule type" value="Genomic_DNA"/>
</dbReference>
<reference evidence="2" key="1">
    <citation type="journal article" date="2020" name="Stud. Mycol.">
        <title>101 Dothideomycetes genomes: a test case for predicting lifestyles and emergence of pathogens.</title>
        <authorList>
            <person name="Haridas S."/>
            <person name="Albert R."/>
            <person name="Binder M."/>
            <person name="Bloem J."/>
            <person name="Labutti K."/>
            <person name="Salamov A."/>
            <person name="Andreopoulos B."/>
            <person name="Baker S."/>
            <person name="Barry K."/>
            <person name="Bills G."/>
            <person name="Bluhm B."/>
            <person name="Cannon C."/>
            <person name="Castanera R."/>
            <person name="Culley D."/>
            <person name="Daum C."/>
            <person name="Ezra D."/>
            <person name="Gonzalez J."/>
            <person name="Henrissat B."/>
            <person name="Kuo A."/>
            <person name="Liang C."/>
            <person name="Lipzen A."/>
            <person name="Lutzoni F."/>
            <person name="Magnuson J."/>
            <person name="Mondo S."/>
            <person name="Nolan M."/>
            <person name="Ohm R."/>
            <person name="Pangilinan J."/>
            <person name="Park H.-J."/>
            <person name="Ramirez L."/>
            <person name="Alfaro M."/>
            <person name="Sun H."/>
            <person name="Tritt A."/>
            <person name="Yoshinaga Y."/>
            <person name="Zwiers L.-H."/>
            <person name="Turgeon B."/>
            <person name="Goodwin S."/>
            <person name="Spatafora J."/>
            <person name="Crous P."/>
            <person name="Grigoriev I."/>
        </authorList>
    </citation>
    <scope>NUCLEOTIDE SEQUENCE</scope>
    <source>
        <strain evidence="2">CBS 379.55</strain>
    </source>
</reference>
<proteinExistence type="predicted"/>
<organism evidence="2 3">
    <name type="scientific">Westerdykella ornata</name>
    <dbReference type="NCBI Taxonomy" id="318751"/>
    <lineage>
        <taxon>Eukaryota</taxon>
        <taxon>Fungi</taxon>
        <taxon>Dikarya</taxon>
        <taxon>Ascomycota</taxon>
        <taxon>Pezizomycotina</taxon>
        <taxon>Dothideomycetes</taxon>
        <taxon>Pleosporomycetidae</taxon>
        <taxon>Pleosporales</taxon>
        <taxon>Sporormiaceae</taxon>
        <taxon>Westerdykella</taxon>
    </lineage>
</organism>
<feature type="compositionally biased region" description="Acidic residues" evidence="1">
    <location>
        <begin position="270"/>
        <end position="280"/>
    </location>
</feature>
<sequence length="350" mass="37683">MLYAATFGLDIAINAAVLIATTLPAGSNSKVQMGCGSRARDATVGALTGGSRPDIVLYDTHGQEIRRSVGGEPFDPGSNPTIEMGNLIENTFDPAKGTITPEYVKLIARNDDAVCVSYTHTELVSLSGHPGYAKECARHMELPFWYPSPEIIPGTDFRPGCGMPMAVSFQLTDFAFPTSEEAAKAKIQYEKAPNTLCQAPARMAFWDTTYPNDCIPFYDFTVEGNSTTGFDIDNQLIVDGHTIPCKIQGLLLKQTLEPGKGLRTPKTLTDEEEMQADEDGTNPNGAAPCAGSFGGECGQISREEAERLQREEDQRLSEEGQNPNGQAPGAEGFGGICGVVHTARLEYCAW</sequence>
<dbReference type="GeneID" id="54555126"/>
<feature type="region of interest" description="Disordered" evidence="1">
    <location>
        <begin position="301"/>
        <end position="332"/>
    </location>
</feature>
<dbReference type="AlphaFoldDB" id="A0A6A6JCY9"/>
<feature type="region of interest" description="Disordered" evidence="1">
    <location>
        <begin position="259"/>
        <end position="289"/>
    </location>
</feature>
<dbReference type="OrthoDB" id="5365129at2759"/>
<evidence type="ECO:0000313" key="3">
    <source>
        <dbReference type="Proteomes" id="UP000800097"/>
    </source>
</evidence>
<gene>
    <name evidence="2" type="ORF">EI97DRAFT_476990</name>
</gene>
<feature type="compositionally biased region" description="Basic and acidic residues" evidence="1">
    <location>
        <begin position="301"/>
        <end position="318"/>
    </location>
</feature>
<dbReference type="Proteomes" id="UP000800097">
    <property type="component" value="Unassembled WGS sequence"/>
</dbReference>
<dbReference type="RefSeq" id="XP_033652029.1">
    <property type="nucleotide sequence ID" value="XM_033801951.1"/>
</dbReference>
<name>A0A6A6JCY9_WESOR</name>
<evidence type="ECO:0000313" key="2">
    <source>
        <dbReference type="EMBL" id="KAF2274490.1"/>
    </source>
</evidence>
<protein>
    <submittedName>
        <fullName evidence="2">Uncharacterized protein</fullName>
    </submittedName>
</protein>